<sequence length="223" mass="23785">MKKSILVTASLLCVSWAKAQSESSSESSTVGQEQVEWQFAAGISHSIGSQMKFHEVKISNTTGSSGATVDTPNILSLNLDARYLPKQAWGAIVGFNYDMPRRIRSGNFSGAAWGTPFTRTGDQISIFSLGASAAYRWDDVYAPIGINVSSINYETAGGSAASNSVKGGIGVQFGIGAYVQKDFALELMCKSAGVKLKSEEAGVVTEYNKGFLTSLNFGVKYLF</sequence>
<feature type="signal peptide" evidence="1">
    <location>
        <begin position="1"/>
        <end position="19"/>
    </location>
</feature>
<protein>
    <recommendedName>
        <fullName evidence="4">Outer membrane protein beta-barrel domain-containing protein</fullName>
    </recommendedName>
</protein>
<dbReference type="AlphaFoldDB" id="M4V940"/>
<feature type="chain" id="PRO_5004059991" description="Outer membrane protein beta-barrel domain-containing protein" evidence="1">
    <location>
        <begin position="20"/>
        <end position="223"/>
    </location>
</feature>
<dbReference type="Proteomes" id="UP000012040">
    <property type="component" value="Chromosome"/>
</dbReference>
<keyword evidence="3" id="KW-1185">Reference proteome</keyword>
<dbReference type="EMBL" id="CP003537">
    <property type="protein sequence ID" value="AGH94521.1"/>
    <property type="molecule type" value="Genomic_DNA"/>
</dbReference>
<dbReference type="STRING" id="1184267.A11Q_301"/>
<dbReference type="PATRIC" id="fig|1184267.3.peg.302"/>
<evidence type="ECO:0008006" key="4">
    <source>
        <dbReference type="Google" id="ProtNLM"/>
    </source>
</evidence>
<name>M4V940_9BACT</name>
<proteinExistence type="predicted"/>
<accession>M4V940</accession>
<dbReference type="KEGG" id="bex:A11Q_301"/>
<keyword evidence="1" id="KW-0732">Signal</keyword>
<evidence type="ECO:0000313" key="3">
    <source>
        <dbReference type="Proteomes" id="UP000012040"/>
    </source>
</evidence>
<dbReference type="HOGENOM" id="CLU_1238197_0_0_7"/>
<dbReference type="RefSeq" id="WP_015469011.1">
    <property type="nucleotide sequence ID" value="NC_020813.1"/>
</dbReference>
<dbReference type="eggNOG" id="ENOG503194A">
    <property type="taxonomic scope" value="Bacteria"/>
</dbReference>
<reference evidence="2 3" key="1">
    <citation type="journal article" date="2013" name="ISME J.">
        <title>By their genes ye shall know them: genomic signatures of predatory bacteria.</title>
        <authorList>
            <person name="Pasternak Z."/>
            <person name="Pietrokovski S."/>
            <person name="Rotem O."/>
            <person name="Gophna U."/>
            <person name="Lurie-Weinberger M.N."/>
            <person name="Jurkevitch E."/>
        </authorList>
    </citation>
    <scope>NUCLEOTIDE SEQUENCE [LARGE SCALE GENOMIC DNA]</scope>
    <source>
        <strain evidence="2 3">JSS</strain>
    </source>
</reference>
<evidence type="ECO:0000256" key="1">
    <source>
        <dbReference type="SAM" id="SignalP"/>
    </source>
</evidence>
<gene>
    <name evidence="2" type="ORF">A11Q_301</name>
</gene>
<evidence type="ECO:0000313" key="2">
    <source>
        <dbReference type="EMBL" id="AGH94521.1"/>
    </source>
</evidence>
<organism evidence="2 3">
    <name type="scientific">Pseudobdellovibrio exovorus JSS</name>
    <dbReference type="NCBI Taxonomy" id="1184267"/>
    <lineage>
        <taxon>Bacteria</taxon>
        <taxon>Pseudomonadati</taxon>
        <taxon>Bdellovibrionota</taxon>
        <taxon>Bdellovibrionia</taxon>
        <taxon>Bdellovibrionales</taxon>
        <taxon>Pseudobdellovibrionaceae</taxon>
        <taxon>Pseudobdellovibrio</taxon>
    </lineage>
</organism>